<protein>
    <submittedName>
        <fullName evidence="5">DNA-binding HTH domain-containing proteins</fullName>
    </submittedName>
</protein>
<dbReference type="InterPro" id="IPR000792">
    <property type="entry name" value="Tscrpt_reg_LuxR_C"/>
</dbReference>
<reference evidence="5 6" key="1">
    <citation type="submission" date="2018-09" db="EMBL/GenBank/DDBJ databases">
        <title>Zymobacter palmae IAM14233 (=T109) whole genome analysis.</title>
        <authorList>
            <person name="Yanase H."/>
        </authorList>
    </citation>
    <scope>NUCLEOTIDE SEQUENCE [LARGE SCALE GENOMIC DNA]</scope>
    <source>
        <strain evidence="5 6">IAM14233</strain>
    </source>
</reference>
<gene>
    <name evidence="5" type="ORF">ZBT109_0838</name>
</gene>
<evidence type="ECO:0000313" key="5">
    <source>
        <dbReference type="EMBL" id="BBG29614.1"/>
    </source>
</evidence>
<dbReference type="Pfam" id="PF00196">
    <property type="entry name" value="GerE"/>
    <property type="match status" value="1"/>
</dbReference>
<evidence type="ECO:0000256" key="2">
    <source>
        <dbReference type="ARBA" id="ARBA00023125"/>
    </source>
</evidence>
<dbReference type="PROSITE" id="PS50043">
    <property type="entry name" value="HTH_LUXR_2"/>
    <property type="match status" value="1"/>
</dbReference>
<dbReference type="InterPro" id="IPR005143">
    <property type="entry name" value="TF_LuxR_autoind-bd_dom"/>
</dbReference>
<dbReference type="Gene3D" id="3.30.450.80">
    <property type="entry name" value="Transcription factor LuxR-like, autoinducer-binding domain"/>
    <property type="match status" value="1"/>
</dbReference>
<dbReference type="PRINTS" id="PR00038">
    <property type="entry name" value="HTHLUXR"/>
</dbReference>
<dbReference type="PANTHER" id="PTHR44688">
    <property type="entry name" value="DNA-BINDING TRANSCRIPTIONAL ACTIVATOR DEVR_DOSR"/>
    <property type="match status" value="1"/>
</dbReference>
<dbReference type="AlphaFoldDB" id="A0A348HDB2"/>
<sequence>MNNWQVDLFTGLENANGMQDVLDATIKVIAPIGFEFCGFRSLIPLPLATPKIMTLYTAEDKTYERERNGDYLETPMSRHCARSMTPFSWEGTTEDAVFKEIPDLCEEYYSSGHRGGWAQSLVERKNMYSVFYADSSDSLTKRYLDNVDFRMQWVATAVLSRMNKVRSDTDIQLSLREKEVLRWTSDGKTADQIAEILMLSPSTINFHLRKAMQKLDAPNKTAAVTRAIFLKLLF</sequence>
<feature type="domain" description="HTH luxR-type" evidence="4">
    <location>
        <begin position="166"/>
        <end position="231"/>
    </location>
</feature>
<keyword evidence="1" id="KW-0805">Transcription regulation</keyword>
<proteinExistence type="predicted"/>
<keyword evidence="6" id="KW-1185">Reference proteome</keyword>
<dbReference type="RefSeq" id="WP_051524229.1">
    <property type="nucleotide sequence ID" value="NZ_AP018933.1"/>
</dbReference>
<dbReference type="Gene3D" id="1.10.10.10">
    <property type="entry name" value="Winged helix-like DNA-binding domain superfamily/Winged helix DNA-binding domain"/>
    <property type="match status" value="1"/>
</dbReference>
<accession>A0A348HDB2</accession>
<dbReference type="Pfam" id="PF03472">
    <property type="entry name" value="Autoind_bind"/>
    <property type="match status" value="1"/>
</dbReference>
<organism evidence="5 6">
    <name type="scientific">Zymobacter palmae</name>
    <dbReference type="NCBI Taxonomy" id="33074"/>
    <lineage>
        <taxon>Bacteria</taxon>
        <taxon>Pseudomonadati</taxon>
        <taxon>Pseudomonadota</taxon>
        <taxon>Gammaproteobacteria</taxon>
        <taxon>Oceanospirillales</taxon>
        <taxon>Halomonadaceae</taxon>
        <taxon>Zymobacter group</taxon>
        <taxon>Zymobacter</taxon>
    </lineage>
</organism>
<name>A0A348HDB2_9GAMM</name>
<dbReference type="STRING" id="1123510.GCA_000620025_01601"/>
<dbReference type="SMART" id="SM00421">
    <property type="entry name" value="HTH_LUXR"/>
    <property type="match status" value="1"/>
</dbReference>
<dbReference type="InterPro" id="IPR036388">
    <property type="entry name" value="WH-like_DNA-bd_sf"/>
</dbReference>
<dbReference type="SUPFAM" id="SSF75516">
    <property type="entry name" value="Pheromone-binding domain of LuxR-like quorum-sensing transcription factors"/>
    <property type="match status" value="1"/>
</dbReference>
<evidence type="ECO:0000259" key="4">
    <source>
        <dbReference type="PROSITE" id="PS50043"/>
    </source>
</evidence>
<dbReference type="GO" id="GO:0003677">
    <property type="term" value="F:DNA binding"/>
    <property type="evidence" value="ECO:0007669"/>
    <property type="project" value="UniProtKB-KW"/>
</dbReference>
<keyword evidence="2 5" id="KW-0238">DNA-binding</keyword>
<dbReference type="KEGG" id="zpl:ZBT109_0838"/>
<dbReference type="Proteomes" id="UP000267342">
    <property type="component" value="Chromosome"/>
</dbReference>
<evidence type="ECO:0000313" key="6">
    <source>
        <dbReference type="Proteomes" id="UP000267342"/>
    </source>
</evidence>
<evidence type="ECO:0000256" key="3">
    <source>
        <dbReference type="ARBA" id="ARBA00023163"/>
    </source>
</evidence>
<keyword evidence="3" id="KW-0804">Transcription</keyword>
<evidence type="ECO:0000256" key="1">
    <source>
        <dbReference type="ARBA" id="ARBA00023015"/>
    </source>
</evidence>
<dbReference type="OrthoDB" id="9774661at2"/>
<dbReference type="CDD" id="cd06170">
    <property type="entry name" value="LuxR_C_like"/>
    <property type="match status" value="1"/>
</dbReference>
<dbReference type="PANTHER" id="PTHR44688:SF16">
    <property type="entry name" value="DNA-BINDING TRANSCRIPTIONAL ACTIVATOR DEVR_DOSR"/>
    <property type="match status" value="1"/>
</dbReference>
<dbReference type="GO" id="GO:0006355">
    <property type="term" value="P:regulation of DNA-templated transcription"/>
    <property type="evidence" value="ECO:0007669"/>
    <property type="project" value="InterPro"/>
</dbReference>
<dbReference type="InterPro" id="IPR016032">
    <property type="entry name" value="Sig_transdc_resp-reg_C-effctor"/>
</dbReference>
<dbReference type="InterPro" id="IPR036693">
    <property type="entry name" value="TF_LuxR_autoind-bd_dom_sf"/>
</dbReference>
<dbReference type="EMBL" id="AP018933">
    <property type="protein sequence ID" value="BBG29614.1"/>
    <property type="molecule type" value="Genomic_DNA"/>
</dbReference>
<dbReference type="SUPFAM" id="SSF46894">
    <property type="entry name" value="C-terminal effector domain of the bipartite response regulators"/>
    <property type="match status" value="1"/>
</dbReference>